<dbReference type="SUPFAM" id="SSF81342">
    <property type="entry name" value="Transmembrane di-heme cytochromes"/>
    <property type="match status" value="1"/>
</dbReference>
<feature type="transmembrane region" description="Helical" evidence="13">
    <location>
        <begin position="87"/>
        <end position="108"/>
    </location>
</feature>
<keyword evidence="6 13" id="KW-0812">Transmembrane</keyword>
<dbReference type="GO" id="GO:0009055">
    <property type="term" value="F:electron transfer activity"/>
    <property type="evidence" value="ECO:0007669"/>
    <property type="project" value="InterPro"/>
</dbReference>
<evidence type="ECO:0000256" key="11">
    <source>
        <dbReference type="ARBA" id="ARBA00023136"/>
    </source>
</evidence>
<reference evidence="15 16" key="1">
    <citation type="journal article" date="2016" name="Nat. Commun.">
        <title>Thousands of microbial genomes shed light on interconnected biogeochemical processes in an aquifer system.</title>
        <authorList>
            <person name="Anantharaman K."/>
            <person name="Brown C.T."/>
            <person name="Hug L.A."/>
            <person name="Sharon I."/>
            <person name="Castelle C.J."/>
            <person name="Probst A.J."/>
            <person name="Thomas B.C."/>
            <person name="Singh A."/>
            <person name="Wilkins M.J."/>
            <person name="Karaoz U."/>
            <person name="Brodie E.L."/>
            <person name="Williams K.H."/>
            <person name="Hubbard S.S."/>
            <person name="Banfield J.F."/>
        </authorList>
    </citation>
    <scope>NUCLEOTIDE SEQUENCE [LARGE SCALE GENOMIC DNA]</scope>
</reference>
<evidence type="ECO:0000256" key="4">
    <source>
        <dbReference type="ARBA" id="ARBA00022475"/>
    </source>
</evidence>
<keyword evidence="8" id="KW-0249">Electron transport</keyword>
<keyword evidence="7" id="KW-0479">Metal-binding</keyword>
<evidence type="ECO:0000256" key="7">
    <source>
        <dbReference type="ARBA" id="ARBA00022723"/>
    </source>
</evidence>
<evidence type="ECO:0000313" key="15">
    <source>
        <dbReference type="EMBL" id="OGI67085.1"/>
    </source>
</evidence>
<feature type="transmembrane region" description="Helical" evidence="13">
    <location>
        <begin position="12"/>
        <end position="33"/>
    </location>
</feature>
<name>A0A1F6VBY9_9PROT</name>
<comment type="similarity">
    <text evidence="12">Belongs to the cytochrome b561 family.</text>
</comment>
<keyword evidence="9 13" id="KW-1133">Transmembrane helix</keyword>
<evidence type="ECO:0000256" key="3">
    <source>
        <dbReference type="ARBA" id="ARBA00022448"/>
    </source>
</evidence>
<feature type="transmembrane region" description="Helical" evidence="13">
    <location>
        <begin position="144"/>
        <end position="165"/>
    </location>
</feature>
<comment type="subcellular location">
    <subcellularLocation>
        <location evidence="2">Cell membrane</location>
        <topology evidence="2">Multi-pass membrane protein</topology>
    </subcellularLocation>
</comment>
<dbReference type="Gene3D" id="1.20.120.1770">
    <property type="match status" value="1"/>
</dbReference>
<evidence type="ECO:0000256" key="9">
    <source>
        <dbReference type="ARBA" id="ARBA00022989"/>
    </source>
</evidence>
<dbReference type="GO" id="GO:0022904">
    <property type="term" value="P:respiratory electron transport chain"/>
    <property type="evidence" value="ECO:0007669"/>
    <property type="project" value="InterPro"/>
</dbReference>
<protein>
    <recommendedName>
        <fullName evidence="14">Cytochrome b561 bacterial/Ni-hydrogenase domain-containing protein</fullName>
    </recommendedName>
</protein>
<dbReference type="InterPro" id="IPR016174">
    <property type="entry name" value="Di-haem_cyt_TM"/>
</dbReference>
<dbReference type="PANTHER" id="PTHR30529:SF1">
    <property type="entry name" value="CYTOCHROME B561 HOMOLOG 2"/>
    <property type="match status" value="1"/>
</dbReference>
<dbReference type="GO" id="GO:0046872">
    <property type="term" value="F:metal ion binding"/>
    <property type="evidence" value="ECO:0007669"/>
    <property type="project" value="UniProtKB-KW"/>
</dbReference>
<evidence type="ECO:0000313" key="16">
    <source>
        <dbReference type="Proteomes" id="UP000179076"/>
    </source>
</evidence>
<dbReference type="Pfam" id="PF01292">
    <property type="entry name" value="Ni_hydr_CYTB"/>
    <property type="match status" value="1"/>
</dbReference>
<evidence type="ECO:0000259" key="14">
    <source>
        <dbReference type="Pfam" id="PF01292"/>
    </source>
</evidence>
<evidence type="ECO:0000256" key="13">
    <source>
        <dbReference type="SAM" id="Phobius"/>
    </source>
</evidence>
<evidence type="ECO:0000256" key="12">
    <source>
        <dbReference type="ARBA" id="ARBA00037975"/>
    </source>
</evidence>
<feature type="transmembrane region" description="Helical" evidence="13">
    <location>
        <begin position="45"/>
        <end position="67"/>
    </location>
</feature>
<evidence type="ECO:0000256" key="2">
    <source>
        <dbReference type="ARBA" id="ARBA00004651"/>
    </source>
</evidence>
<keyword evidence="10" id="KW-0408">Iron</keyword>
<gene>
    <name evidence="15" type="ORF">A2W18_06715</name>
</gene>
<evidence type="ECO:0000256" key="10">
    <source>
        <dbReference type="ARBA" id="ARBA00023004"/>
    </source>
</evidence>
<comment type="caution">
    <text evidence="15">The sequence shown here is derived from an EMBL/GenBank/DDBJ whole genome shotgun (WGS) entry which is preliminary data.</text>
</comment>
<sequence length="187" mass="20992">MAMPTATYTRTAIALHWILALLVGVMIALGLYMTDLPRNTPDRGWYFNLHKSLGLAAAAIILLRVVWRLRFTPPPHSLATPPWQAAAAMISHLALYACMVIMPLAGYLGSAFNKYGVKFFGVALPNWAWDDPRLREIFVTVHHWTARLLIALIVVHIAAALYHAVRRDGVFRRMWFSAARSGSLRQS</sequence>
<dbReference type="PANTHER" id="PTHR30529">
    <property type="entry name" value="CYTOCHROME B561"/>
    <property type="match status" value="1"/>
</dbReference>
<dbReference type="InterPro" id="IPR011577">
    <property type="entry name" value="Cyt_b561_bac/Ni-Hgenase"/>
</dbReference>
<dbReference type="GO" id="GO:0020037">
    <property type="term" value="F:heme binding"/>
    <property type="evidence" value="ECO:0007669"/>
    <property type="project" value="TreeGrafter"/>
</dbReference>
<evidence type="ECO:0000256" key="6">
    <source>
        <dbReference type="ARBA" id="ARBA00022692"/>
    </source>
</evidence>
<evidence type="ECO:0000256" key="1">
    <source>
        <dbReference type="ARBA" id="ARBA00001970"/>
    </source>
</evidence>
<feature type="domain" description="Cytochrome b561 bacterial/Ni-hydrogenase" evidence="14">
    <location>
        <begin position="8"/>
        <end position="176"/>
    </location>
</feature>
<keyword evidence="4" id="KW-1003">Cell membrane</keyword>
<dbReference type="AlphaFoldDB" id="A0A1F6VBY9"/>
<keyword evidence="11 13" id="KW-0472">Membrane</keyword>
<keyword evidence="5" id="KW-0349">Heme</keyword>
<proteinExistence type="inferred from homology"/>
<dbReference type="GO" id="GO:0005886">
    <property type="term" value="C:plasma membrane"/>
    <property type="evidence" value="ECO:0007669"/>
    <property type="project" value="UniProtKB-SubCell"/>
</dbReference>
<evidence type="ECO:0000256" key="5">
    <source>
        <dbReference type="ARBA" id="ARBA00022617"/>
    </source>
</evidence>
<comment type="cofactor">
    <cofactor evidence="1">
        <name>heme b</name>
        <dbReference type="ChEBI" id="CHEBI:60344"/>
    </cofactor>
</comment>
<organism evidence="15 16">
    <name type="scientific">Candidatus Muproteobacteria bacterium RBG_16_60_9</name>
    <dbReference type="NCBI Taxonomy" id="1817755"/>
    <lineage>
        <taxon>Bacteria</taxon>
        <taxon>Pseudomonadati</taxon>
        <taxon>Pseudomonadota</taxon>
        <taxon>Candidatus Muproteobacteria</taxon>
    </lineage>
</organism>
<dbReference type="Proteomes" id="UP000179076">
    <property type="component" value="Unassembled WGS sequence"/>
</dbReference>
<dbReference type="InterPro" id="IPR052168">
    <property type="entry name" value="Cytochrome_b561_oxidase"/>
</dbReference>
<dbReference type="EMBL" id="MFSP01000069">
    <property type="protein sequence ID" value="OGI67085.1"/>
    <property type="molecule type" value="Genomic_DNA"/>
</dbReference>
<keyword evidence="3" id="KW-0813">Transport</keyword>
<accession>A0A1F6VBY9</accession>
<evidence type="ECO:0000256" key="8">
    <source>
        <dbReference type="ARBA" id="ARBA00022982"/>
    </source>
</evidence>